<feature type="compositionally biased region" description="Polar residues" evidence="1">
    <location>
        <begin position="1"/>
        <end position="24"/>
    </location>
</feature>
<dbReference type="Proteomes" id="UP000729402">
    <property type="component" value="Unassembled WGS sequence"/>
</dbReference>
<gene>
    <name evidence="2" type="ORF">GUJ93_ZPchr0008g14109</name>
</gene>
<comment type="caution">
    <text evidence="2">The sequence shown here is derived from an EMBL/GenBank/DDBJ whole genome shotgun (WGS) entry which is preliminary data.</text>
</comment>
<feature type="region of interest" description="Disordered" evidence="1">
    <location>
        <begin position="1"/>
        <end position="27"/>
    </location>
</feature>
<sequence length="89" mass="9339">MIAVFTRSSAAASPCTDTTATTPHLSRLPSSAGRLLRIVSSSAPKAAARRLSPSSISYAALGCSSRLFSTALNYVCPRIRSYAFLMGLV</sequence>
<reference evidence="2" key="2">
    <citation type="submission" date="2021-02" db="EMBL/GenBank/DDBJ databases">
        <authorList>
            <person name="Kimball J.A."/>
            <person name="Haas M.W."/>
            <person name="Macchietto M."/>
            <person name="Kono T."/>
            <person name="Duquette J."/>
            <person name="Shao M."/>
        </authorList>
    </citation>
    <scope>NUCLEOTIDE SEQUENCE</scope>
    <source>
        <tissue evidence="2">Fresh leaf tissue</tissue>
    </source>
</reference>
<keyword evidence="3" id="KW-1185">Reference proteome</keyword>
<dbReference type="AlphaFoldDB" id="A0A8J5VKK9"/>
<dbReference type="EMBL" id="JAAALK010000290">
    <property type="protein sequence ID" value="KAG8048094.1"/>
    <property type="molecule type" value="Genomic_DNA"/>
</dbReference>
<proteinExistence type="predicted"/>
<evidence type="ECO:0000313" key="3">
    <source>
        <dbReference type="Proteomes" id="UP000729402"/>
    </source>
</evidence>
<reference evidence="2" key="1">
    <citation type="journal article" date="2021" name="bioRxiv">
        <title>Whole Genome Assembly and Annotation of Northern Wild Rice, Zizania palustris L., Supports a Whole Genome Duplication in the Zizania Genus.</title>
        <authorList>
            <person name="Haas M."/>
            <person name="Kono T."/>
            <person name="Macchietto M."/>
            <person name="Millas R."/>
            <person name="McGilp L."/>
            <person name="Shao M."/>
            <person name="Duquette J."/>
            <person name="Hirsch C.N."/>
            <person name="Kimball J."/>
        </authorList>
    </citation>
    <scope>NUCLEOTIDE SEQUENCE</scope>
    <source>
        <tissue evidence="2">Fresh leaf tissue</tissue>
    </source>
</reference>
<evidence type="ECO:0000313" key="2">
    <source>
        <dbReference type="EMBL" id="KAG8048094.1"/>
    </source>
</evidence>
<evidence type="ECO:0000256" key="1">
    <source>
        <dbReference type="SAM" id="MobiDB-lite"/>
    </source>
</evidence>
<accession>A0A8J5VKK9</accession>
<name>A0A8J5VKK9_ZIZPA</name>
<protein>
    <submittedName>
        <fullName evidence="2">Uncharacterized protein</fullName>
    </submittedName>
</protein>
<organism evidence="2 3">
    <name type="scientific">Zizania palustris</name>
    <name type="common">Northern wild rice</name>
    <dbReference type="NCBI Taxonomy" id="103762"/>
    <lineage>
        <taxon>Eukaryota</taxon>
        <taxon>Viridiplantae</taxon>
        <taxon>Streptophyta</taxon>
        <taxon>Embryophyta</taxon>
        <taxon>Tracheophyta</taxon>
        <taxon>Spermatophyta</taxon>
        <taxon>Magnoliopsida</taxon>
        <taxon>Liliopsida</taxon>
        <taxon>Poales</taxon>
        <taxon>Poaceae</taxon>
        <taxon>BOP clade</taxon>
        <taxon>Oryzoideae</taxon>
        <taxon>Oryzeae</taxon>
        <taxon>Zizaniinae</taxon>
        <taxon>Zizania</taxon>
    </lineage>
</organism>